<dbReference type="PANTHER" id="PTHR42951:SF17">
    <property type="entry name" value="METALLO-BETA-LACTAMASE DOMAIN-CONTAINING PROTEIN"/>
    <property type="match status" value="1"/>
</dbReference>
<dbReference type="PANTHER" id="PTHR42951">
    <property type="entry name" value="METALLO-BETA-LACTAMASE DOMAIN-CONTAINING"/>
    <property type="match status" value="1"/>
</dbReference>
<proteinExistence type="predicted"/>
<dbReference type="EMBL" id="CP042905">
    <property type="protein sequence ID" value="QEE15768.1"/>
    <property type="molecule type" value="Genomic_DNA"/>
</dbReference>
<dbReference type="GeneID" id="41329588"/>
<dbReference type="SUPFAM" id="SSF56281">
    <property type="entry name" value="Metallo-hydrolase/oxidoreductase"/>
    <property type="match status" value="1"/>
</dbReference>
<keyword evidence="3" id="KW-1185">Reference proteome</keyword>
<reference evidence="2 3" key="1">
    <citation type="journal article" date="2020" name="Nature">
        <title>Isolation of an archaeon at the prokaryote-eukaryote interface.</title>
        <authorList>
            <person name="Imachi H."/>
            <person name="Nobu M.K."/>
            <person name="Nakahara N."/>
            <person name="Morono Y."/>
            <person name="Ogawara M."/>
            <person name="Takaki Y."/>
            <person name="Takano Y."/>
            <person name="Uematsu K."/>
            <person name="Ikuta T."/>
            <person name="Ito M."/>
            <person name="Matsui Y."/>
            <person name="Miyazaki M."/>
            <person name="Murata K."/>
            <person name="Saito Y."/>
            <person name="Sakai S."/>
            <person name="Song C."/>
            <person name="Tasumi E."/>
            <person name="Yamanaka Y."/>
            <person name="Yamaguchi T."/>
            <person name="Kamagata Y."/>
            <person name="Tamaki H."/>
            <person name="Takai K."/>
        </authorList>
    </citation>
    <scope>NUCLEOTIDE SEQUENCE [LARGE SCALE GENOMIC DNA]</scope>
    <source>
        <strain evidence="2 3">MK-D1</strain>
    </source>
</reference>
<dbReference type="Gene3D" id="3.60.15.10">
    <property type="entry name" value="Ribonuclease Z/Hydroxyacylglutathione hydrolase-like"/>
    <property type="match status" value="1"/>
</dbReference>
<dbReference type="GO" id="GO:0016787">
    <property type="term" value="F:hydrolase activity"/>
    <property type="evidence" value="ECO:0007669"/>
    <property type="project" value="UniProtKB-KW"/>
</dbReference>
<dbReference type="InterPro" id="IPR036866">
    <property type="entry name" value="RibonucZ/Hydroxyglut_hydro"/>
</dbReference>
<accession>A0A5B9D916</accession>
<protein>
    <submittedName>
        <fullName evidence="2">MBL fold metallo-hydrolase</fullName>
    </submittedName>
</protein>
<sequence>MSKKKRTRNNYIFDDIPENLTIIDLVDVNCYLLKNKIGYILIDSGMPKNRAEVEKRIIQAGCNYGDLKIILLTHGDFDHTGTCAYLRTKFDSKIAMHFDDSGMVEFGDFSWNRNIGFLMKILGKMMIKIYGLSLKEKDRFKPDIYIRDGQSLTDFGFNATVYSIPGHSKGSIGFLDTEGNFFCGDLLMNKDKPAKFEMIVNSDDFENSIKNLRTLDIKVVYPGHGKPFLIKNFFDLYCK</sequence>
<dbReference type="OrthoDB" id="7773at2157"/>
<dbReference type="Proteomes" id="UP000321408">
    <property type="component" value="Chromosome"/>
</dbReference>
<evidence type="ECO:0000313" key="2">
    <source>
        <dbReference type="EMBL" id="QEE15768.1"/>
    </source>
</evidence>
<reference evidence="2 3" key="2">
    <citation type="journal article" date="2024" name="Int. J. Syst. Evol. Microbiol.">
        <title>Promethearchaeum syntrophicum gen. nov., sp. nov., an anaerobic, obligately syntrophic archaeon, the first isolate of the lineage 'Asgard' archaea, and proposal of the new archaeal phylum Promethearchaeota phyl. nov. and kingdom Promethearchaeati regn. nov.</title>
        <authorList>
            <person name="Imachi H."/>
            <person name="Nobu M.K."/>
            <person name="Kato S."/>
            <person name="Takaki Y."/>
            <person name="Miyazaki M."/>
            <person name="Miyata M."/>
            <person name="Ogawara M."/>
            <person name="Saito Y."/>
            <person name="Sakai S."/>
            <person name="Tahara Y.O."/>
            <person name="Takano Y."/>
            <person name="Tasumi E."/>
            <person name="Uematsu K."/>
            <person name="Yoshimura T."/>
            <person name="Itoh T."/>
            <person name="Ohkuma M."/>
            <person name="Takai K."/>
        </authorList>
    </citation>
    <scope>NUCLEOTIDE SEQUENCE [LARGE SCALE GENOMIC DNA]</scope>
    <source>
        <strain evidence="2 3">MK-D1</strain>
    </source>
</reference>
<dbReference type="InterPro" id="IPR001279">
    <property type="entry name" value="Metallo-B-lactamas"/>
</dbReference>
<dbReference type="AlphaFoldDB" id="A0A5B9D916"/>
<evidence type="ECO:0000313" key="3">
    <source>
        <dbReference type="Proteomes" id="UP000321408"/>
    </source>
</evidence>
<gene>
    <name evidence="2" type="ORF">DSAG12_01595</name>
</gene>
<dbReference type="KEGG" id="psyt:DSAG12_01595"/>
<dbReference type="RefSeq" id="WP_147662668.1">
    <property type="nucleotide sequence ID" value="NZ_CP042905.2"/>
</dbReference>
<evidence type="ECO:0000259" key="1">
    <source>
        <dbReference type="SMART" id="SM00849"/>
    </source>
</evidence>
<dbReference type="SMART" id="SM00849">
    <property type="entry name" value="Lactamase_B"/>
    <property type="match status" value="1"/>
</dbReference>
<name>A0A5B9D916_9ARCH</name>
<feature type="domain" description="Metallo-beta-lactamase" evidence="1">
    <location>
        <begin position="27"/>
        <end position="224"/>
    </location>
</feature>
<dbReference type="Pfam" id="PF00753">
    <property type="entry name" value="Lactamase_B"/>
    <property type="match status" value="1"/>
</dbReference>
<dbReference type="InterPro" id="IPR050855">
    <property type="entry name" value="NDM-1-like"/>
</dbReference>
<organism evidence="2 3">
    <name type="scientific">Promethearchaeum syntrophicum</name>
    <dbReference type="NCBI Taxonomy" id="2594042"/>
    <lineage>
        <taxon>Archaea</taxon>
        <taxon>Promethearchaeati</taxon>
        <taxon>Promethearchaeota</taxon>
        <taxon>Promethearchaeia</taxon>
        <taxon>Promethearchaeales</taxon>
        <taxon>Promethearchaeaceae</taxon>
        <taxon>Promethearchaeum</taxon>
    </lineage>
</organism>